<evidence type="ECO:0000313" key="3">
    <source>
        <dbReference type="Proteomes" id="UP000266441"/>
    </source>
</evidence>
<dbReference type="PROSITE" id="PS51257">
    <property type="entry name" value="PROKAR_LIPOPROTEIN"/>
    <property type="match status" value="1"/>
</dbReference>
<dbReference type="Proteomes" id="UP000266441">
    <property type="component" value="Unassembled WGS sequence"/>
</dbReference>
<dbReference type="InterPro" id="IPR007345">
    <property type="entry name" value="Polysacch_pyruvyl_Trfase"/>
</dbReference>
<reference evidence="2 3" key="1">
    <citation type="journal article" date="2015" name="Int. J. Syst. Evol. Microbiol.">
        <title>Mariniphaga sediminis sp. nov., isolated from coastal sediment.</title>
        <authorList>
            <person name="Wang F.Q."/>
            <person name="Shen Q.Y."/>
            <person name="Chen G.J."/>
            <person name="Du Z.J."/>
        </authorList>
    </citation>
    <scope>NUCLEOTIDE SEQUENCE [LARGE SCALE GENOMIC DNA]</scope>
    <source>
        <strain evidence="2 3">SY21</strain>
    </source>
</reference>
<dbReference type="OrthoDB" id="1437686at2"/>
<sequence length="439" mass="50282">MHRRQYLRTIALSLGGLACTHNIFAKSLYSNNKKKTILLVSGRQFSNIGDVGHVTGILNLLNIYLPEAKIILWPRISKIDDFDNLIHKFWPDVQIIHSKLRDKNGKIDNRNGLPDNEDVYRAAEAADLFIAGSGGGIMEGARWLAENYKKPYGAYGVTIEYNPTGAIKKMLDEASFIFTRDTSSLEFLKNTRCKEIGFAPDSTFASTIEDDIKASQFMSENGLEYKKFICVVPRLRKTPYYKIPPSLRSFSEPWTDEKIEEVDTLNNKYKEQDHAKVREAMITWIRRTGNQVLLCPEMIHNMDLYNELLYDPLPDDVKKKVVKKEDFWKTDEATTVYKNATAVISLECHSPILALGQGTPAFYVRQPEDTIKGQMYYDIGLADWVFEIEETKGEDISNRLMEVYNDYSGAKLKVEAAMDYVRKVQWDTMSFIRKQIGLA</sequence>
<keyword evidence="3" id="KW-1185">Reference proteome</keyword>
<comment type="caution">
    <text evidence="2">The sequence shown here is derived from an EMBL/GenBank/DDBJ whole genome shotgun (WGS) entry which is preliminary data.</text>
</comment>
<dbReference type="GO" id="GO:0016740">
    <property type="term" value="F:transferase activity"/>
    <property type="evidence" value="ECO:0007669"/>
    <property type="project" value="UniProtKB-KW"/>
</dbReference>
<keyword evidence="2" id="KW-0808">Transferase</keyword>
<dbReference type="Pfam" id="PF04230">
    <property type="entry name" value="PS_pyruv_trans"/>
    <property type="match status" value="1"/>
</dbReference>
<organism evidence="2 3">
    <name type="scientific">Mariniphaga sediminis</name>
    <dbReference type="NCBI Taxonomy" id="1628158"/>
    <lineage>
        <taxon>Bacteria</taxon>
        <taxon>Pseudomonadati</taxon>
        <taxon>Bacteroidota</taxon>
        <taxon>Bacteroidia</taxon>
        <taxon>Marinilabiliales</taxon>
        <taxon>Prolixibacteraceae</taxon>
        <taxon>Mariniphaga</taxon>
    </lineage>
</organism>
<dbReference type="PANTHER" id="PTHR36836">
    <property type="entry name" value="COLANIC ACID BIOSYNTHESIS PROTEIN WCAK"/>
    <property type="match status" value="1"/>
</dbReference>
<evidence type="ECO:0000259" key="1">
    <source>
        <dbReference type="Pfam" id="PF04230"/>
    </source>
</evidence>
<name>A0A399D811_9BACT</name>
<accession>A0A399D811</accession>
<dbReference type="RefSeq" id="WP_119348212.1">
    <property type="nucleotide sequence ID" value="NZ_QWET01000001.1"/>
</dbReference>
<gene>
    <name evidence="2" type="ORF">D1164_01820</name>
</gene>
<dbReference type="AlphaFoldDB" id="A0A399D811"/>
<evidence type="ECO:0000313" key="2">
    <source>
        <dbReference type="EMBL" id="RIH67188.1"/>
    </source>
</evidence>
<protein>
    <submittedName>
        <fullName evidence="2">Polysaccharide pyruvyl transferase family protein</fullName>
    </submittedName>
</protein>
<proteinExistence type="predicted"/>
<feature type="domain" description="Polysaccharide pyruvyl transferase" evidence="1">
    <location>
        <begin position="47"/>
        <end position="364"/>
    </location>
</feature>
<dbReference type="PANTHER" id="PTHR36836:SF1">
    <property type="entry name" value="COLANIC ACID BIOSYNTHESIS PROTEIN WCAK"/>
    <property type="match status" value="1"/>
</dbReference>
<dbReference type="EMBL" id="QWET01000001">
    <property type="protein sequence ID" value="RIH67188.1"/>
    <property type="molecule type" value="Genomic_DNA"/>
</dbReference>